<evidence type="ECO:0000313" key="4">
    <source>
        <dbReference type="Proteomes" id="UP001152798"/>
    </source>
</evidence>
<feature type="region of interest" description="Disordered" evidence="1">
    <location>
        <begin position="30"/>
        <end position="49"/>
    </location>
</feature>
<dbReference type="AlphaFoldDB" id="A0A9P0HGR4"/>
<feature type="compositionally biased region" description="Polar residues" evidence="1">
    <location>
        <begin position="30"/>
        <end position="45"/>
    </location>
</feature>
<feature type="chain" id="PRO_5040244293" description="Neuropeptide" evidence="2">
    <location>
        <begin position="22"/>
        <end position="162"/>
    </location>
</feature>
<reference evidence="3" key="1">
    <citation type="submission" date="2022-01" db="EMBL/GenBank/DDBJ databases">
        <authorList>
            <person name="King R."/>
        </authorList>
    </citation>
    <scope>NUCLEOTIDE SEQUENCE</scope>
</reference>
<evidence type="ECO:0000256" key="2">
    <source>
        <dbReference type="SAM" id="SignalP"/>
    </source>
</evidence>
<gene>
    <name evidence="3" type="ORF">NEZAVI_LOCUS10477</name>
</gene>
<organism evidence="3 4">
    <name type="scientific">Nezara viridula</name>
    <name type="common">Southern green stink bug</name>
    <name type="synonym">Cimex viridulus</name>
    <dbReference type="NCBI Taxonomy" id="85310"/>
    <lineage>
        <taxon>Eukaryota</taxon>
        <taxon>Metazoa</taxon>
        <taxon>Ecdysozoa</taxon>
        <taxon>Arthropoda</taxon>
        <taxon>Hexapoda</taxon>
        <taxon>Insecta</taxon>
        <taxon>Pterygota</taxon>
        <taxon>Neoptera</taxon>
        <taxon>Paraneoptera</taxon>
        <taxon>Hemiptera</taxon>
        <taxon>Heteroptera</taxon>
        <taxon>Panheteroptera</taxon>
        <taxon>Pentatomomorpha</taxon>
        <taxon>Pentatomoidea</taxon>
        <taxon>Pentatomidae</taxon>
        <taxon>Pentatominae</taxon>
        <taxon>Nezara</taxon>
    </lineage>
</organism>
<accession>A0A9P0HGR4</accession>
<evidence type="ECO:0008006" key="5">
    <source>
        <dbReference type="Google" id="ProtNLM"/>
    </source>
</evidence>
<dbReference type="EMBL" id="OV725081">
    <property type="protein sequence ID" value="CAH1401462.1"/>
    <property type="molecule type" value="Genomic_DNA"/>
</dbReference>
<dbReference type="Proteomes" id="UP001152798">
    <property type="component" value="Chromosome 5"/>
</dbReference>
<proteinExistence type="predicted"/>
<keyword evidence="4" id="KW-1185">Reference proteome</keyword>
<evidence type="ECO:0000256" key="1">
    <source>
        <dbReference type="SAM" id="MobiDB-lite"/>
    </source>
</evidence>
<evidence type="ECO:0000313" key="3">
    <source>
        <dbReference type="EMBL" id="CAH1401462.1"/>
    </source>
</evidence>
<keyword evidence="2" id="KW-0732">Signal</keyword>
<protein>
    <recommendedName>
        <fullName evidence="5">Neuropeptide</fullName>
    </recommendedName>
</protein>
<name>A0A9P0HGR4_NEZVI</name>
<feature type="signal peptide" evidence="2">
    <location>
        <begin position="1"/>
        <end position="21"/>
    </location>
</feature>
<sequence length="162" mass="16904">MFSSYVLILILVSSNSGYTEAGLIVSPNQESKDSAINSNGPTAKSESGKEIDKCNAELLRKGTGDDSNTKNPSGKKLQEPISQSKARLLGAIGSMLGLHVISTLGGSITFVYFSGTCCADGGIDCCIGESVASSCYEGDCSWQTSSYGPAVGMPGWRRRCGL</sequence>